<keyword evidence="6" id="KW-0050">Antiport</keyword>
<feature type="transmembrane region" description="Helical" evidence="13">
    <location>
        <begin position="422"/>
        <end position="443"/>
    </location>
</feature>
<accession>A0A7C3PG65</accession>
<evidence type="ECO:0000256" key="5">
    <source>
        <dbReference type="ARBA" id="ARBA00022448"/>
    </source>
</evidence>
<feature type="transmembrane region" description="Helical" evidence="13">
    <location>
        <begin position="195"/>
        <end position="219"/>
    </location>
</feature>
<comment type="similarity">
    <text evidence="3">Belongs to the multi antimicrobial extrusion (MATE) (TC 2.A.66.1) family.</text>
</comment>
<dbReference type="CDD" id="cd13131">
    <property type="entry name" value="MATE_NorM_like"/>
    <property type="match status" value="1"/>
</dbReference>
<dbReference type="NCBIfam" id="TIGR00797">
    <property type="entry name" value="matE"/>
    <property type="match status" value="1"/>
</dbReference>
<evidence type="ECO:0000256" key="7">
    <source>
        <dbReference type="ARBA" id="ARBA00022475"/>
    </source>
</evidence>
<dbReference type="InterPro" id="IPR048279">
    <property type="entry name" value="MdtK-like"/>
</dbReference>
<name>A0A7C3PG65_9CYAN</name>
<feature type="transmembrane region" description="Helical" evidence="13">
    <location>
        <begin position="239"/>
        <end position="261"/>
    </location>
</feature>
<feature type="transmembrane region" description="Helical" evidence="13">
    <location>
        <begin position="164"/>
        <end position="183"/>
    </location>
</feature>
<dbReference type="GO" id="GO:0015297">
    <property type="term" value="F:antiporter activity"/>
    <property type="evidence" value="ECO:0007669"/>
    <property type="project" value="UniProtKB-KW"/>
</dbReference>
<dbReference type="InterPro" id="IPR002528">
    <property type="entry name" value="MATE_fam"/>
</dbReference>
<gene>
    <name evidence="14" type="ORF">ENR64_04165</name>
</gene>
<keyword evidence="5" id="KW-0813">Transport</keyword>
<sequence>MVYLTLSKPIQTEIRAFIRLTVPLAAAQVAQAATGFVDTVMMGWLGQETLAAGGLAAATFSTLLVSGVGIVTGISPLIAESHGAGNFHRIRQLTCQGFWLVVLVSLPVMVLLAQMGSVLTLLGQKPEIAVIAKPYLDVMIWAYLPALTFTLLKSVVSSLSHPQPIMGIVVTGTCFNAIGNYVLGFGKLGFPTLGLTGLALSTMVTHWGMAIALLLYMLWHRKLKDYRLFAELRQFHPKILRELMAIGLPIGVAFTLEVGLFTTTTYLMGVLGTEVLAAHQIVFQTIVVVFMVPLGLSFANTIRVGQWIGQGDREAAKRAAYVGMVLGGLFMTLMAIALSLSPKLIIGLYLNVNDPRNAAVVSLAASMLIVAAFAQILDGVQTSAAGALRGLKDTRVPMLLSFIAFWGVGLASGYLIGFRLGLGGVGLWLGQSLGIAAAAGVFIRRFRYLIRPVKP</sequence>
<dbReference type="InterPro" id="IPR050222">
    <property type="entry name" value="MATE_MdtK"/>
</dbReference>
<proteinExistence type="inferred from homology"/>
<feature type="transmembrane region" description="Helical" evidence="13">
    <location>
        <begin position="358"/>
        <end position="377"/>
    </location>
</feature>
<dbReference type="EMBL" id="DSRU01000049">
    <property type="protein sequence ID" value="HFM96956.1"/>
    <property type="molecule type" value="Genomic_DNA"/>
</dbReference>
<keyword evidence="9 13" id="KW-1133">Transmembrane helix</keyword>
<feature type="transmembrane region" description="Helical" evidence="13">
    <location>
        <begin position="281"/>
        <end position="299"/>
    </location>
</feature>
<evidence type="ECO:0000256" key="3">
    <source>
        <dbReference type="ARBA" id="ARBA00010199"/>
    </source>
</evidence>
<evidence type="ECO:0000256" key="6">
    <source>
        <dbReference type="ARBA" id="ARBA00022449"/>
    </source>
</evidence>
<feature type="transmembrane region" description="Helical" evidence="13">
    <location>
        <begin position="319"/>
        <end position="338"/>
    </location>
</feature>
<evidence type="ECO:0000256" key="8">
    <source>
        <dbReference type="ARBA" id="ARBA00022692"/>
    </source>
</evidence>
<evidence type="ECO:0000256" key="10">
    <source>
        <dbReference type="ARBA" id="ARBA00023065"/>
    </source>
</evidence>
<comment type="subcellular location">
    <subcellularLocation>
        <location evidence="2">Cell membrane</location>
        <topology evidence="2">Multi-pass membrane protein</topology>
    </subcellularLocation>
</comment>
<evidence type="ECO:0000256" key="2">
    <source>
        <dbReference type="ARBA" id="ARBA00004651"/>
    </source>
</evidence>
<evidence type="ECO:0000256" key="12">
    <source>
        <dbReference type="ARBA" id="ARBA00031636"/>
    </source>
</evidence>
<comment type="caution">
    <text evidence="14">The sequence shown here is derived from an EMBL/GenBank/DDBJ whole genome shotgun (WGS) entry which is preliminary data.</text>
</comment>
<dbReference type="PIRSF" id="PIRSF006603">
    <property type="entry name" value="DinF"/>
    <property type="match status" value="1"/>
</dbReference>
<dbReference type="GO" id="GO:0042910">
    <property type="term" value="F:xenobiotic transmembrane transporter activity"/>
    <property type="evidence" value="ECO:0007669"/>
    <property type="project" value="InterPro"/>
</dbReference>
<evidence type="ECO:0000256" key="1">
    <source>
        <dbReference type="ARBA" id="ARBA00003408"/>
    </source>
</evidence>
<dbReference type="PANTHER" id="PTHR43298">
    <property type="entry name" value="MULTIDRUG RESISTANCE PROTEIN NORM-RELATED"/>
    <property type="match status" value="1"/>
</dbReference>
<evidence type="ECO:0000256" key="9">
    <source>
        <dbReference type="ARBA" id="ARBA00022989"/>
    </source>
</evidence>
<feature type="transmembrane region" description="Helical" evidence="13">
    <location>
        <begin position="398"/>
        <end position="416"/>
    </location>
</feature>
<dbReference type="Pfam" id="PF01554">
    <property type="entry name" value="MatE"/>
    <property type="match status" value="2"/>
</dbReference>
<evidence type="ECO:0000256" key="4">
    <source>
        <dbReference type="ARBA" id="ARBA00020268"/>
    </source>
</evidence>
<dbReference type="PANTHER" id="PTHR43298:SF2">
    <property type="entry name" value="FMN_FAD EXPORTER YEEO-RELATED"/>
    <property type="match status" value="1"/>
</dbReference>
<dbReference type="AlphaFoldDB" id="A0A7C3PG65"/>
<reference evidence="14" key="1">
    <citation type="journal article" date="2020" name="mSystems">
        <title>Genome- and Community-Level Interaction Insights into Carbon Utilization and Element Cycling Functions of Hydrothermarchaeota in Hydrothermal Sediment.</title>
        <authorList>
            <person name="Zhou Z."/>
            <person name="Liu Y."/>
            <person name="Xu W."/>
            <person name="Pan J."/>
            <person name="Luo Z.H."/>
            <person name="Li M."/>
        </authorList>
    </citation>
    <scope>NUCLEOTIDE SEQUENCE [LARGE SCALE GENOMIC DNA]</scope>
    <source>
        <strain evidence="14">SpSt-418</strain>
    </source>
</reference>
<keyword evidence="11 13" id="KW-0472">Membrane</keyword>
<evidence type="ECO:0000313" key="14">
    <source>
        <dbReference type="EMBL" id="HFM96956.1"/>
    </source>
</evidence>
<feature type="transmembrane region" description="Helical" evidence="13">
    <location>
        <begin position="134"/>
        <end position="152"/>
    </location>
</feature>
<keyword evidence="10" id="KW-0406">Ion transport</keyword>
<feature type="transmembrane region" description="Helical" evidence="13">
    <location>
        <begin position="98"/>
        <end position="122"/>
    </location>
</feature>
<comment type="function">
    <text evidence="1">Multidrug efflux pump.</text>
</comment>
<dbReference type="GO" id="GO:0006811">
    <property type="term" value="P:monoatomic ion transport"/>
    <property type="evidence" value="ECO:0007669"/>
    <property type="project" value="UniProtKB-KW"/>
</dbReference>
<evidence type="ECO:0000256" key="11">
    <source>
        <dbReference type="ARBA" id="ARBA00023136"/>
    </source>
</evidence>
<protein>
    <recommendedName>
        <fullName evidence="4">Probable multidrug resistance protein NorM</fullName>
    </recommendedName>
    <alternativeName>
        <fullName evidence="12">Multidrug-efflux transporter</fullName>
    </alternativeName>
</protein>
<organism evidence="14">
    <name type="scientific">Oscillatoriales cyanobacterium SpSt-418</name>
    <dbReference type="NCBI Taxonomy" id="2282169"/>
    <lineage>
        <taxon>Bacteria</taxon>
        <taxon>Bacillati</taxon>
        <taxon>Cyanobacteriota</taxon>
        <taxon>Cyanophyceae</taxon>
        <taxon>Oscillatoriophycideae</taxon>
        <taxon>Oscillatoriales</taxon>
    </lineage>
</organism>
<feature type="transmembrane region" description="Helical" evidence="13">
    <location>
        <begin position="56"/>
        <end position="78"/>
    </location>
</feature>
<keyword evidence="8 13" id="KW-0812">Transmembrane</keyword>
<keyword evidence="7" id="KW-1003">Cell membrane</keyword>
<dbReference type="GO" id="GO:0005886">
    <property type="term" value="C:plasma membrane"/>
    <property type="evidence" value="ECO:0007669"/>
    <property type="project" value="UniProtKB-SubCell"/>
</dbReference>
<evidence type="ECO:0000256" key="13">
    <source>
        <dbReference type="SAM" id="Phobius"/>
    </source>
</evidence>